<dbReference type="Proteomes" id="UP000293823">
    <property type="component" value="Unassembled WGS sequence"/>
</dbReference>
<name>A0A4Q4SNG8_9PLEO</name>
<evidence type="ECO:0000313" key="2">
    <source>
        <dbReference type="Proteomes" id="UP000293823"/>
    </source>
</evidence>
<proteinExistence type="predicted"/>
<reference evidence="2" key="1">
    <citation type="journal article" date="2019" name="bioRxiv">
        <title>Genomics, evolutionary history and diagnostics of the Alternaria alternata species group including apple and Asian pear pathotypes.</title>
        <authorList>
            <person name="Armitage A.D."/>
            <person name="Cockerton H.M."/>
            <person name="Sreenivasaprasad S."/>
            <person name="Woodhall J.W."/>
            <person name="Lane C.R."/>
            <person name="Harrison R.J."/>
            <person name="Clarkson J.P."/>
        </authorList>
    </citation>
    <scope>NUCLEOTIDE SEQUENCE [LARGE SCALE GENOMIC DNA]</scope>
    <source>
        <strain evidence="2">RGR 97.0016</strain>
    </source>
</reference>
<dbReference type="EMBL" id="PEJP01000004">
    <property type="protein sequence ID" value="RYO72394.1"/>
    <property type="molecule type" value="Genomic_DNA"/>
</dbReference>
<dbReference type="AlphaFoldDB" id="A0A4Q4SNG8"/>
<comment type="caution">
    <text evidence="1">The sequence shown here is derived from an EMBL/GenBank/DDBJ whole genome shotgun (WGS) entry which is preliminary data.</text>
</comment>
<evidence type="ECO:0000313" key="1">
    <source>
        <dbReference type="EMBL" id="RYO72394.1"/>
    </source>
</evidence>
<sequence>MAVLIVEAHISTADLRTVGFALAFIQDWGGSATGMQLVHQLRGVYFPPFNELQAL</sequence>
<gene>
    <name evidence="1" type="ORF">AA0113_g1396</name>
</gene>
<keyword evidence="2" id="KW-1185">Reference proteome</keyword>
<accession>A0A4Q4SNG8</accession>
<protein>
    <submittedName>
        <fullName evidence="1">Uncharacterized protein</fullName>
    </submittedName>
</protein>
<organism evidence="1 2">
    <name type="scientific">Alternaria arborescens</name>
    <dbReference type="NCBI Taxonomy" id="156630"/>
    <lineage>
        <taxon>Eukaryota</taxon>
        <taxon>Fungi</taxon>
        <taxon>Dikarya</taxon>
        <taxon>Ascomycota</taxon>
        <taxon>Pezizomycotina</taxon>
        <taxon>Dothideomycetes</taxon>
        <taxon>Pleosporomycetidae</taxon>
        <taxon>Pleosporales</taxon>
        <taxon>Pleosporineae</taxon>
        <taxon>Pleosporaceae</taxon>
        <taxon>Alternaria</taxon>
        <taxon>Alternaria sect. Alternaria</taxon>
    </lineage>
</organism>